<dbReference type="GO" id="GO:0009396">
    <property type="term" value="P:folic acid-containing compound biosynthetic process"/>
    <property type="evidence" value="ECO:0007669"/>
    <property type="project" value="TreeGrafter"/>
</dbReference>
<feature type="binding site" evidence="4">
    <location>
        <position position="54"/>
    </location>
    <ligand>
        <name>substrate</name>
    </ligand>
</feature>
<reference evidence="6 7" key="1">
    <citation type="submission" date="2019-05" db="EMBL/GenBank/DDBJ databases">
        <title>The metagenome of a microbial culture collection derived from dairy environment covers the genomic content of the human microbiome.</title>
        <authorList>
            <person name="Roder T."/>
            <person name="Wuthrich D."/>
            <person name="Sattari Z."/>
            <person name="Von Ah U."/>
            <person name="Bar C."/>
            <person name="Ronchi F."/>
            <person name="Macpherson A.J."/>
            <person name="Ganal-Vonarburg S.C."/>
            <person name="Bruggmann R."/>
            <person name="Vergeres G."/>
        </authorList>
    </citation>
    <scope>NUCLEOTIDE SEQUENCE [LARGE SCALE GENOMIC DNA]</scope>
    <source>
        <strain evidence="6 7">FAM 18815</strain>
    </source>
</reference>
<keyword evidence="5" id="KW-0479">Metal-binding</keyword>
<accession>A0A5R9BXC7</accession>
<dbReference type="GO" id="GO:0035999">
    <property type="term" value="P:tetrahydrofolate interconversion"/>
    <property type="evidence" value="ECO:0007669"/>
    <property type="project" value="TreeGrafter"/>
</dbReference>
<dbReference type="GO" id="GO:0005524">
    <property type="term" value="F:ATP binding"/>
    <property type="evidence" value="ECO:0007669"/>
    <property type="project" value="UniProtKB-KW"/>
</dbReference>
<evidence type="ECO:0000313" key="7">
    <source>
        <dbReference type="Proteomes" id="UP000305541"/>
    </source>
</evidence>
<evidence type="ECO:0000313" key="6">
    <source>
        <dbReference type="EMBL" id="TLQ04661.1"/>
    </source>
</evidence>
<dbReference type="AlphaFoldDB" id="A0A5R9BXC7"/>
<keyword evidence="5" id="KW-0460">Magnesium</keyword>
<keyword evidence="2 4" id="KW-0547">Nucleotide-binding</keyword>
<dbReference type="NCBIfam" id="TIGR02727">
    <property type="entry name" value="MTHFS_bact"/>
    <property type="match status" value="1"/>
</dbReference>
<protein>
    <recommendedName>
        <fullName evidence="5">5-formyltetrahydrofolate cyclo-ligase</fullName>
        <ecNumber evidence="5">6.3.3.2</ecNumber>
    </recommendedName>
</protein>
<dbReference type="GO" id="GO:0030272">
    <property type="term" value="F:5-formyltetrahydrofolate cyclo-ligase activity"/>
    <property type="evidence" value="ECO:0007669"/>
    <property type="project" value="UniProtKB-EC"/>
</dbReference>
<comment type="catalytic activity">
    <reaction evidence="5">
        <text>(6S)-5-formyl-5,6,7,8-tetrahydrofolate + ATP = (6R)-5,10-methenyltetrahydrofolate + ADP + phosphate</text>
        <dbReference type="Rhea" id="RHEA:10488"/>
        <dbReference type="ChEBI" id="CHEBI:30616"/>
        <dbReference type="ChEBI" id="CHEBI:43474"/>
        <dbReference type="ChEBI" id="CHEBI:57455"/>
        <dbReference type="ChEBI" id="CHEBI:57457"/>
        <dbReference type="ChEBI" id="CHEBI:456216"/>
        <dbReference type="EC" id="6.3.3.2"/>
    </reaction>
</comment>
<organism evidence="6 7">
    <name type="scientific">Pediococcus stilesii</name>
    <dbReference type="NCBI Taxonomy" id="331679"/>
    <lineage>
        <taxon>Bacteria</taxon>
        <taxon>Bacillati</taxon>
        <taxon>Bacillota</taxon>
        <taxon>Bacilli</taxon>
        <taxon>Lactobacillales</taxon>
        <taxon>Lactobacillaceae</taxon>
        <taxon>Pediococcus</taxon>
    </lineage>
</organism>
<sequence>MEKAAFREKQIKLLSTIDEVSKANKETAIARVLFQQNEFIDAKNIAITLSHGFELNTNDIIEKMRQMDKNVFIPRTLPKRQMEFVEFTSETKLEPKVFGILEPQNGRVIQPEKLDLIIVPGLAYETTSGYRLGFGGGYYDRFLLKTQAPKIVLAFSEQIYSAPQWSVERFDIPLDKIISENGIQFDGSKGLES</sequence>
<comment type="caution">
    <text evidence="6">The sequence shown here is derived from an EMBL/GenBank/DDBJ whole genome shotgun (WGS) entry which is preliminary data.</text>
</comment>
<evidence type="ECO:0000256" key="4">
    <source>
        <dbReference type="PIRSR" id="PIRSR006806-1"/>
    </source>
</evidence>
<dbReference type="PANTHER" id="PTHR23407">
    <property type="entry name" value="ATPASE INHIBITOR/5-FORMYLTETRAHYDROFOLATE CYCLO-LIGASE"/>
    <property type="match status" value="1"/>
</dbReference>
<dbReference type="SUPFAM" id="SSF100950">
    <property type="entry name" value="NagB/RpiA/CoA transferase-like"/>
    <property type="match status" value="1"/>
</dbReference>
<dbReference type="OrthoDB" id="9801938at2"/>
<dbReference type="EMBL" id="VBTH01000006">
    <property type="protein sequence ID" value="TLQ04661.1"/>
    <property type="molecule type" value="Genomic_DNA"/>
</dbReference>
<dbReference type="RefSeq" id="WP_138474189.1">
    <property type="nucleotide sequence ID" value="NZ_VBTH01000006.1"/>
</dbReference>
<evidence type="ECO:0000256" key="3">
    <source>
        <dbReference type="ARBA" id="ARBA00022840"/>
    </source>
</evidence>
<comment type="cofactor">
    <cofactor evidence="5">
        <name>Mg(2+)</name>
        <dbReference type="ChEBI" id="CHEBI:18420"/>
    </cofactor>
</comment>
<gene>
    <name evidence="6" type="ORF">FEZ51_04660</name>
</gene>
<name>A0A5R9BXC7_9LACO</name>
<evidence type="ECO:0000256" key="2">
    <source>
        <dbReference type="ARBA" id="ARBA00022741"/>
    </source>
</evidence>
<feature type="binding site" evidence="4">
    <location>
        <begin position="131"/>
        <end position="139"/>
    </location>
    <ligand>
        <name>ATP</name>
        <dbReference type="ChEBI" id="CHEBI:30616"/>
    </ligand>
</feature>
<dbReference type="InterPro" id="IPR002698">
    <property type="entry name" value="FTHF_cligase"/>
</dbReference>
<dbReference type="Proteomes" id="UP000305541">
    <property type="component" value="Unassembled WGS sequence"/>
</dbReference>
<feature type="binding site" evidence="4">
    <location>
        <begin position="3"/>
        <end position="7"/>
    </location>
    <ligand>
        <name>ATP</name>
        <dbReference type="ChEBI" id="CHEBI:30616"/>
    </ligand>
</feature>
<dbReference type="Pfam" id="PF01812">
    <property type="entry name" value="5-FTHF_cyc-lig"/>
    <property type="match status" value="1"/>
</dbReference>
<dbReference type="Gene3D" id="3.40.50.10420">
    <property type="entry name" value="NagB/RpiA/CoA transferase-like"/>
    <property type="match status" value="1"/>
</dbReference>
<keyword evidence="3 4" id="KW-0067">ATP-binding</keyword>
<proteinExistence type="inferred from homology"/>
<dbReference type="InterPro" id="IPR024185">
    <property type="entry name" value="FTHF_cligase-like_sf"/>
</dbReference>
<feature type="binding site" evidence="4">
    <location>
        <position position="49"/>
    </location>
    <ligand>
        <name>substrate</name>
    </ligand>
</feature>
<dbReference type="PIRSF" id="PIRSF006806">
    <property type="entry name" value="FTHF_cligase"/>
    <property type="match status" value="1"/>
</dbReference>
<dbReference type="PANTHER" id="PTHR23407:SF1">
    <property type="entry name" value="5-FORMYLTETRAHYDROFOLATE CYCLO-LIGASE"/>
    <property type="match status" value="1"/>
</dbReference>
<comment type="similarity">
    <text evidence="1 5">Belongs to the 5-formyltetrahydrofolate cyclo-ligase family.</text>
</comment>
<dbReference type="InterPro" id="IPR037171">
    <property type="entry name" value="NagB/RpiA_transferase-like"/>
</dbReference>
<keyword evidence="6" id="KW-0436">Ligase</keyword>
<dbReference type="GO" id="GO:0046872">
    <property type="term" value="F:metal ion binding"/>
    <property type="evidence" value="ECO:0007669"/>
    <property type="project" value="UniProtKB-KW"/>
</dbReference>
<evidence type="ECO:0000256" key="5">
    <source>
        <dbReference type="RuleBase" id="RU361279"/>
    </source>
</evidence>
<evidence type="ECO:0000256" key="1">
    <source>
        <dbReference type="ARBA" id="ARBA00010638"/>
    </source>
</evidence>
<dbReference type="EC" id="6.3.3.2" evidence="5"/>